<sequence length="232" mass="25496">MFEPFMNQLKALFLTSAEESRDNQSLALLSINTRTAAASVRAAQVALARAKAEQQQDRKRLWQINASLEDLENRARNALLKGLEPLAREAAEAIALLEDEKSALEDAIRSFDGDLSSLTETLHRAQSRLRALKRGERTVEVRDQIQKAQSFGSSTGQSALALAEGQLEDIRRRQERDQLAEQEFKTLSAADSPSAVIEKLGDAGCGAPVKTRADDVLARLKSDIPLLLEKSS</sequence>
<dbReference type="Proteomes" id="UP000048926">
    <property type="component" value="Unassembled WGS sequence"/>
</dbReference>
<feature type="coiled-coil region" evidence="2">
    <location>
        <begin position="61"/>
        <end position="135"/>
    </location>
</feature>
<dbReference type="RefSeq" id="WP_055654589.1">
    <property type="nucleotide sequence ID" value="NZ_CXST01000001.1"/>
</dbReference>
<evidence type="ECO:0000313" key="3">
    <source>
        <dbReference type="EMBL" id="CTQ42560.1"/>
    </source>
</evidence>
<evidence type="ECO:0000256" key="1">
    <source>
        <dbReference type="ARBA" id="ARBA00043985"/>
    </source>
</evidence>
<reference evidence="4" key="1">
    <citation type="submission" date="2015-07" db="EMBL/GenBank/DDBJ databases">
        <authorList>
            <person name="Rodrigo-Torres Lidia"/>
            <person name="Arahal R.David."/>
        </authorList>
    </citation>
    <scope>NUCLEOTIDE SEQUENCE [LARGE SCALE GENOMIC DNA]</scope>
    <source>
        <strain evidence="4">CECT 4801</strain>
    </source>
</reference>
<evidence type="ECO:0000313" key="4">
    <source>
        <dbReference type="Proteomes" id="UP000048926"/>
    </source>
</evidence>
<keyword evidence="2" id="KW-0175">Coiled coil</keyword>
<dbReference type="STRING" id="187304.B0E33_25185"/>
<dbReference type="Pfam" id="PF04012">
    <property type="entry name" value="PspA_IM30"/>
    <property type="match status" value="1"/>
</dbReference>
<protein>
    <submittedName>
        <fullName evidence="3">PspA/IM30 family protein</fullName>
    </submittedName>
</protein>
<comment type="similarity">
    <text evidence="1">Belongs to the PspA/Vipp/IM30 family.</text>
</comment>
<proteinExistence type="inferred from homology"/>
<evidence type="ECO:0000256" key="2">
    <source>
        <dbReference type="SAM" id="Coils"/>
    </source>
</evidence>
<keyword evidence="4" id="KW-1185">Reference proteome</keyword>
<dbReference type="OrthoDB" id="7999550at2"/>
<accession>A0A0M6Y0N3</accession>
<organism evidence="3 4">
    <name type="scientific">Roseibium aggregatum</name>
    <dbReference type="NCBI Taxonomy" id="187304"/>
    <lineage>
        <taxon>Bacteria</taxon>
        <taxon>Pseudomonadati</taxon>
        <taxon>Pseudomonadota</taxon>
        <taxon>Alphaproteobacteria</taxon>
        <taxon>Hyphomicrobiales</taxon>
        <taxon>Stappiaceae</taxon>
        <taxon>Roseibium</taxon>
    </lineage>
</organism>
<dbReference type="EMBL" id="CXST01000001">
    <property type="protein sequence ID" value="CTQ42560.1"/>
    <property type="molecule type" value="Genomic_DNA"/>
</dbReference>
<dbReference type="AlphaFoldDB" id="A0A0M6Y0N3"/>
<dbReference type="InterPro" id="IPR007157">
    <property type="entry name" value="PspA_VIPP1"/>
</dbReference>
<gene>
    <name evidence="3" type="ORF">LAL4801_00991</name>
</gene>
<name>A0A0M6Y0N3_9HYPH</name>